<evidence type="ECO:0000313" key="2">
    <source>
        <dbReference type="WBParaSite" id="maker-unitig_38463-snap-gene-0.2-mRNA-1"/>
    </source>
</evidence>
<dbReference type="InterPro" id="IPR007577">
    <property type="entry name" value="GlycoTrfase_DXD_sugar-bd_CS"/>
</dbReference>
<proteinExistence type="predicted"/>
<name>A0A1I8FK93_9PLAT</name>
<dbReference type="Gene3D" id="3.90.550.20">
    <property type="match status" value="1"/>
</dbReference>
<dbReference type="InterPro" id="IPR029044">
    <property type="entry name" value="Nucleotide-diphossugar_trans"/>
</dbReference>
<evidence type="ECO:0000313" key="1">
    <source>
        <dbReference type="Proteomes" id="UP000095280"/>
    </source>
</evidence>
<dbReference type="SUPFAM" id="SSF53448">
    <property type="entry name" value="Nucleotide-diphospho-sugar transferases"/>
    <property type="match status" value="1"/>
</dbReference>
<reference evidence="2" key="1">
    <citation type="submission" date="2016-11" db="UniProtKB">
        <authorList>
            <consortium name="WormBaseParasite"/>
        </authorList>
    </citation>
    <scope>IDENTIFICATION</scope>
</reference>
<dbReference type="Proteomes" id="UP000095280">
    <property type="component" value="Unplaced"/>
</dbReference>
<dbReference type="WBParaSite" id="maker-unitig_38463-snap-gene-0.2-mRNA-1">
    <property type="protein sequence ID" value="maker-unitig_38463-snap-gene-0.2-mRNA-1"/>
    <property type="gene ID" value="maker-unitig_38463-snap-gene-0.2"/>
</dbReference>
<sequence>LIDAVKKRKKQQAAVQNSRAVPAACILNGTEGGIYFVTAGRNWFGYDNIDSGFFRRSDCLKEKIGDIIRLEEGLLPMRIRNLSRSGCGNRIPPLLHQIYSSDKLPRSDALRYFISINFGGVYLDMDVHCLRPMDSLVSRKPASSIMERPEQSRILHGVDFAVMNSAIGTKTSFAATGRRSMLNKTAKAIPTQLPDQPAWRIRVLQPHVFSPLPDRSAAFRDISSRLTKHQLTAQTAPSTSAQLKLDACQQLVEANSSAWIRTEPWRFHRFLHLGYAGHSARHRHRFPVDSLFSLVTTATKTES</sequence>
<dbReference type="AlphaFoldDB" id="A0A1I8FK93"/>
<organism evidence="1 2">
    <name type="scientific">Macrostomum lignano</name>
    <dbReference type="NCBI Taxonomy" id="282301"/>
    <lineage>
        <taxon>Eukaryota</taxon>
        <taxon>Metazoa</taxon>
        <taxon>Spiralia</taxon>
        <taxon>Lophotrochozoa</taxon>
        <taxon>Platyhelminthes</taxon>
        <taxon>Rhabditophora</taxon>
        <taxon>Macrostomorpha</taxon>
        <taxon>Macrostomida</taxon>
        <taxon>Macrostomidae</taxon>
        <taxon>Macrostomum</taxon>
    </lineage>
</organism>
<protein>
    <submittedName>
        <fullName evidence="2">Glycosyltransferase family 32 protein</fullName>
    </submittedName>
</protein>
<dbReference type="Pfam" id="PF04488">
    <property type="entry name" value="Gly_transf_sug"/>
    <property type="match status" value="1"/>
</dbReference>
<accession>A0A1I8FK93</accession>
<keyword evidence="1" id="KW-1185">Reference proteome</keyword>